<evidence type="ECO:0000313" key="6">
    <source>
        <dbReference type="RefSeq" id="XP_054854355.1"/>
    </source>
</evidence>
<dbReference type="KEGG" id="emc:129342551"/>
<sequence length="193" mass="21736">MKSALLITVLASICLLSNAADIPVYPNFNVQKLAGTWYRIADVVEGKERTNTTPIDDVVEPSEEGDMVLRMRYIQDGKCKVTPVHLSHTDKPGIFTIPASNEIVHMVDVRYESYHIVHVEQNGTYSLYLLSRKRKVANNVRRKFKTLAKTLGFDVNHIINVRLADSCPVILSIRPVYPSAGKSKCPQIICQRQ</sequence>
<dbReference type="SUPFAM" id="SSF50814">
    <property type="entry name" value="Lipocalins"/>
    <property type="match status" value="1"/>
</dbReference>
<comment type="similarity">
    <text evidence="1 2">Belongs to the calycin superfamily. Lipocalin family.</text>
</comment>
<feature type="domain" description="Lipocalin/cytosolic fatty-acid binding" evidence="4">
    <location>
        <begin position="34"/>
        <end position="161"/>
    </location>
</feature>
<dbReference type="Gene3D" id="2.40.128.20">
    <property type="match status" value="1"/>
</dbReference>
<dbReference type="PANTHER" id="PTHR11430">
    <property type="entry name" value="LIPOCALIN"/>
    <property type="match status" value="1"/>
</dbReference>
<proteinExistence type="inferred from homology"/>
<dbReference type="GO" id="GO:0036094">
    <property type="term" value="F:small molecule binding"/>
    <property type="evidence" value="ECO:0007669"/>
    <property type="project" value="InterPro"/>
</dbReference>
<dbReference type="InterPro" id="IPR002345">
    <property type="entry name" value="Lipocalin"/>
</dbReference>
<evidence type="ECO:0000256" key="2">
    <source>
        <dbReference type="RuleBase" id="RU003695"/>
    </source>
</evidence>
<organism evidence="5 6">
    <name type="scientific">Eublepharis macularius</name>
    <name type="common">Leopard gecko</name>
    <name type="synonym">Cyrtodactylus macularius</name>
    <dbReference type="NCBI Taxonomy" id="481883"/>
    <lineage>
        <taxon>Eukaryota</taxon>
        <taxon>Metazoa</taxon>
        <taxon>Chordata</taxon>
        <taxon>Craniata</taxon>
        <taxon>Vertebrata</taxon>
        <taxon>Euteleostomi</taxon>
        <taxon>Lepidosauria</taxon>
        <taxon>Squamata</taxon>
        <taxon>Bifurcata</taxon>
        <taxon>Gekkota</taxon>
        <taxon>Eublepharidae</taxon>
        <taxon>Eublepharinae</taxon>
        <taxon>Eublepharis</taxon>
    </lineage>
</organism>
<dbReference type="InterPro" id="IPR000566">
    <property type="entry name" value="Lipocln_cytosolic_FA-bd_dom"/>
</dbReference>
<dbReference type="InterPro" id="IPR022272">
    <property type="entry name" value="Lipocalin_CS"/>
</dbReference>
<evidence type="ECO:0000259" key="4">
    <source>
        <dbReference type="Pfam" id="PF00061"/>
    </source>
</evidence>
<dbReference type="Proteomes" id="UP001190640">
    <property type="component" value="Chromosome 14"/>
</dbReference>
<feature type="signal peptide" evidence="3">
    <location>
        <begin position="1"/>
        <end position="19"/>
    </location>
</feature>
<evidence type="ECO:0000313" key="5">
    <source>
        <dbReference type="Proteomes" id="UP001190640"/>
    </source>
</evidence>
<reference evidence="6" key="1">
    <citation type="submission" date="2025-08" db="UniProtKB">
        <authorList>
            <consortium name="RefSeq"/>
        </authorList>
    </citation>
    <scope>IDENTIFICATION</scope>
    <source>
        <tissue evidence="6">Blood</tissue>
    </source>
</reference>
<dbReference type="PROSITE" id="PS00213">
    <property type="entry name" value="LIPOCALIN"/>
    <property type="match status" value="1"/>
</dbReference>
<protein>
    <submittedName>
        <fullName evidence="6">Epididymal secretory protein 4-like</fullName>
    </submittedName>
</protein>
<feature type="chain" id="PRO_5041659468" evidence="3">
    <location>
        <begin position="20"/>
        <end position="193"/>
    </location>
</feature>
<evidence type="ECO:0000256" key="3">
    <source>
        <dbReference type="SAM" id="SignalP"/>
    </source>
</evidence>
<accession>A0AA97KDY5</accession>
<evidence type="ECO:0000256" key="1">
    <source>
        <dbReference type="ARBA" id="ARBA00006889"/>
    </source>
</evidence>
<dbReference type="InterPro" id="IPR012674">
    <property type="entry name" value="Calycin"/>
</dbReference>
<gene>
    <name evidence="6" type="primary">LOC129342551</name>
</gene>
<dbReference type="PANTHER" id="PTHR11430:SF32">
    <property type="entry name" value="CHLOROPLASTIC LIPOCALIN"/>
    <property type="match status" value="1"/>
</dbReference>
<dbReference type="AlphaFoldDB" id="A0AA97KDY5"/>
<dbReference type="Pfam" id="PF00061">
    <property type="entry name" value="Lipocalin"/>
    <property type="match status" value="1"/>
</dbReference>
<dbReference type="GeneID" id="129342551"/>
<dbReference type="RefSeq" id="XP_054854355.1">
    <property type="nucleotide sequence ID" value="XM_054998380.1"/>
</dbReference>
<keyword evidence="3" id="KW-0732">Signal</keyword>
<name>A0AA97KDY5_EUBMA</name>
<keyword evidence="5" id="KW-1185">Reference proteome</keyword>